<evidence type="ECO:0000313" key="3">
    <source>
        <dbReference type="Proteomes" id="UP000307440"/>
    </source>
</evidence>
<dbReference type="OrthoDB" id="3257061at2759"/>
<sequence length="179" mass="20014">MLDKAGISRASTDGETTDDLQICGDCWASLNRTKIPRLSLRNGLYRGRLPQEFADLTWVEEMACALYRNTAHVTRLFNSTSSDQPTVLHGNTCTHEMNVVSTAKVLPCTPANIHGMLSVVFVGPEKFNSSKTGSMFRVRKQKIWHFLMWLRTHNKLYASLDFDPDVAALFPDDGPLPGL</sequence>
<keyword evidence="3" id="KW-1185">Reference proteome</keyword>
<dbReference type="AlphaFoldDB" id="A0A5C3KBY5"/>
<dbReference type="Proteomes" id="UP000307440">
    <property type="component" value="Unassembled WGS sequence"/>
</dbReference>
<dbReference type="InterPro" id="IPR046700">
    <property type="entry name" value="DUF6570"/>
</dbReference>
<dbReference type="EMBL" id="ML210541">
    <property type="protein sequence ID" value="TFK17267.1"/>
    <property type="molecule type" value="Genomic_DNA"/>
</dbReference>
<name>A0A5C3KBY5_COPMA</name>
<feature type="non-terminal residue" evidence="2">
    <location>
        <position position="179"/>
    </location>
</feature>
<dbReference type="STRING" id="230819.A0A5C3KBY5"/>
<accession>A0A5C3KBY5</accession>
<organism evidence="2 3">
    <name type="scientific">Coprinopsis marcescibilis</name>
    <name type="common">Agaric fungus</name>
    <name type="synonym">Psathyrella marcescibilis</name>
    <dbReference type="NCBI Taxonomy" id="230819"/>
    <lineage>
        <taxon>Eukaryota</taxon>
        <taxon>Fungi</taxon>
        <taxon>Dikarya</taxon>
        <taxon>Basidiomycota</taxon>
        <taxon>Agaricomycotina</taxon>
        <taxon>Agaricomycetes</taxon>
        <taxon>Agaricomycetidae</taxon>
        <taxon>Agaricales</taxon>
        <taxon>Agaricineae</taxon>
        <taxon>Psathyrellaceae</taxon>
        <taxon>Coprinopsis</taxon>
    </lineage>
</organism>
<evidence type="ECO:0000313" key="2">
    <source>
        <dbReference type="EMBL" id="TFK17267.1"/>
    </source>
</evidence>
<reference evidence="2 3" key="1">
    <citation type="journal article" date="2019" name="Nat. Ecol. Evol.">
        <title>Megaphylogeny resolves global patterns of mushroom evolution.</title>
        <authorList>
            <person name="Varga T."/>
            <person name="Krizsan K."/>
            <person name="Foldi C."/>
            <person name="Dima B."/>
            <person name="Sanchez-Garcia M."/>
            <person name="Sanchez-Ramirez S."/>
            <person name="Szollosi G.J."/>
            <person name="Szarkandi J.G."/>
            <person name="Papp V."/>
            <person name="Albert L."/>
            <person name="Andreopoulos W."/>
            <person name="Angelini C."/>
            <person name="Antonin V."/>
            <person name="Barry K.W."/>
            <person name="Bougher N.L."/>
            <person name="Buchanan P."/>
            <person name="Buyck B."/>
            <person name="Bense V."/>
            <person name="Catcheside P."/>
            <person name="Chovatia M."/>
            <person name="Cooper J."/>
            <person name="Damon W."/>
            <person name="Desjardin D."/>
            <person name="Finy P."/>
            <person name="Geml J."/>
            <person name="Haridas S."/>
            <person name="Hughes K."/>
            <person name="Justo A."/>
            <person name="Karasinski D."/>
            <person name="Kautmanova I."/>
            <person name="Kiss B."/>
            <person name="Kocsube S."/>
            <person name="Kotiranta H."/>
            <person name="LaButti K.M."/>
            <person name="Lechner B.E."/>
            <person name="Liimatainen K."/>
            <person name="Lipzen A."/>
            <person name="Lukacs Z."/>
            <person name="Mihaltcheva S."/>
            <person name="Morgado L.N."/>
            <person name="Niskanen T."/>
            <person name="Noordeloos M.E."/>
            <person name="Ohm R.A."/>
            <person name="Ortiz-Santana B."/>
            <person name="Ovrebo C."/>
            <person name="Racz N."/>
            <person name="Riley R."/>
            <person name="Savchenko A."/>
            <person name="Shiryaev A."/>
            <person name="Soop K."/>
            <person name="Spirin V."/>
            <person name="Szebenyi C."/>
            <person name="Tomsovsky M."/>
            <person name="Tulloss R.E."/>
            <person name="Uehling J."/>
            <person name="Grigoriev I.V."/>
            <person name="Vagvolgyi C."/>
            <person name="Papp T."/>
            <person name="Martin F.M."/>
            <person name="Miettinen O."/>
            <person name="Hibbett D.S."/>
            <person name="Nagy L.G."/>
        </authorList>
    </citation>
    <scope>NUCLEOTIDE SEQUENCE [LARGE SCALE GENOMIC DNA]</scope>
    <source>
        <strain evidence="2 3">CBS 121175</strain>
    </source>
</reference>
<gene>
    <name evidence="2" type="ORF">FA15DRAFT_605446</name>
</gene>
<evidence type="ECO:0000259" key="1">
    <source>
        <dbReference type="Pfam" id="PF20209"/>
    </source>
</evidence>
<feature type="domain" description="DUF6570" evidence="1">
    <location>
        <begin position="32"/>
        <end position="165"/>
    </location>
</feature>
<proteinExistence type="predicted"/>
<dbReference type="Pfam" id="PF20209">
    <property type="entry name" value="DUF6570"/>
    <property type="match status" value="1"/>
</dbReference>
<protein>
    <recommendedName>
        <fullName evidence="1">DUF6570 domain-containing protein</fullName>
    </recommendedName>
</protein>